<dbReference type="GO" id="GO:0005634">
    <property type="term" value="C:nucleus"/>
    <property type="evidence" value="ECO:0007669"/>
    <property type="project" value="TreeGrafter"/>
</dbReference>
<comment type="caution">
    <text evidence="4">The sequence shown here is derived from an EMBL/GenBank/DDBJ whole genome shotgun (WGS) entry which is preliminary data.</text>
</comment>
<sequence>MRGLVLLVALRVWKYCSESSDAYPSRPRCCLSYLLGCLLRADHMFRAAPGALQALLVCSRFFTGHVDLGRLELSPAAGRACEYLKGRPYLTVFAPASMDLNASPTVPAFPAVSLSDEKPSSGPLKLMEEKTPAGQPIVDREKTAPFLIRAFVKVGSYHRLAQFQDGTLPIPDELQIFTWYVRARSHPSMCASSIDTSIKRKDATLFELLTTIRNSAPNTLEYRHPLARYSFRTIYADAGNRGQFAQKDLGTVYSRDTLGESGTAEQLLDDDSAVQDSADRQKDARTLDELRFVPGDYLCVAVMLPKNLQANFSIDPSAKSPGGTSPSSVPANGWKSGGGLGRGGPNTPSGPGGSAAGAGRGGGHWRGGSDAPPQPARGRGERGGDFGAGRGDRDRDRERDRDRDRDGGRFRDERDRRPPLPRRESPPPRAPWGDRDRAPKDRRSPSRPRSRSRSRSPPPRRRR</sequence>
<dbReference type="Proteomes" id="UP000759537">
    <property type="component" value="Unassembled WGS sequence"/>
</dbReference>
<keyword evidence="3" id="KW-0732">Signal</keyword>
<organism evidence="4 5">
    <name type="scientific">Russula ochroleuca</name>
    <dbReference type="NCBI Taxonomy" id="152965"/>
    <lineage>
        <taxon>Eukaryota</taxon>
        <taxon>Fungi</taxon>
        <taxon>Dikarya</taxon>
        <taxon>Basidiomycota</taxon>
        <taxon>Agaricomycotina</taxon>
        <taxon>Agaricomycetes</taxon>
        <taxon>Russulales</taxon>
        <taxon>Russulaceae</taxon>
        <taxon>Russula</taxon>
    </lineage>
</organism>
<dbReference type="PANTHER" id="PTHR13082">
    <property type="entry name" value="SAP18"/>
    <property type="match status" value="1"/>
</dbReference>
<dbReference type="EMBL" id="WHVB01000152">
    <property type="protein sequence ID" value="KAF8460859.1"/>
    <property type="molecule type" value="Genomic_DNA"/>
</dbReference>
<dbReference type="InterPro" id="IPR010516">
    <property type="entry name" value="SAP18"/>
</dbReference>
<evidence type="ECO:0000313" key="4">
    <source>
        <dbReference type="EMBL" id="KAF8460859.1"/>
    </source>
</evidence>
<feature type="compositionally biased region" description="Basic residues" evidence="2">
    <location>
        <begin position="445"/>
        <end position="463"/>
    </location>
</feature>
<evidence type="ECO:0000256" key="3">
    <source>
        <dbReference type="SAM" id="SignalP"/>
    </source>
</evidence>
<evidence type="ECO:0000313" key="5">
    <source>
        <dbReference type="Proteomes" id="UP000759537"/>
    </source>
</evidence>
<proteinExistence type="inferred from homology"/>
<feature type="region of interest" description="Disordered" evidence="2">
    <location>
        <begin position="263"/>
        <end position="282"/>
    </location>
</feature>
<evidence type="ECO:0000256" key="1">
    <source>
        <dbReference type="ARBA" id="ARBA00009143"/>
    </source>
</evidence>
<dbReference type="AlphaFoldDB" id="A0A9P5JUA6"/>
<comment type="similarity">
    <text evidence="1">Belongs to the SAP18 family.</text>
</comment>
<name>A0A9P5JUA6_9AGAM</name>
<accession>A0A9P5JUA6</accession>
<feature type="signal peptide" evidence="3">
    <location>
        <begin position="1"/>
        <end position="19"/>
    </location>
</feature>
<gene>
    <name evidence="4" type="ORF">DFH94DRAFT_112183</name>
</gene>
<protein>
    <submittedName>
        <fullName evidence="4">Uncharacterized protein</fullName>
    </submittedName>
</protein>
<dbReference type="PANTHER" id="PTHR13082:SF0">
    <property type="entry name" value="HISTONE DEACETYLASE COMPLEX SUBUNIT SAP18"/>
    <property type="match status" value="1"/>
</dbReference>
<evidence type="ECO:0000256" key="2">
    <source>
        <dbReference type="SAM" id="MobiDB-lite"/>
    </source>
</evidence>
<feature type="chain" id="PRO_5040474925" evidence="3">
    <location>
        <begin position="20"/>
        <end position="463"/>
    </location>
</feature>
<dbReference type="OrthoDB" id="440566at2759"/>
<keyword evidence="5" id="KW-1185">Reference proteome</keyword>
<feature type="compositionally biased region" description="Basic and acidic residues" evidence="2">
    <location>
        <begin position="378"/>
        <end position="444"/>
    </location>
</feature>
<dbReference type="Gene3D" id="3.10.20.550">
    <property type="entry name" value="ASAP complex, SAP18 subunit"/>
    <property type="match status" value="2"/>
</dbReference>
<feature type="compositionally biased region" description="Gly residues" evidence="2">
    <location>
        <begin position="335"/>
        <end position="366"/>
    </location>
</feature>
<reference evidence="4" key="2">
    <citation type="journal article" date="2020" name="Nat. Commun.">
        <title>Large-scale genome sequencing of mycorrhizal fungi provides insights into the early evolution of symbiotic traits.</title>
        <authorList>
            <person name="Miyauchi S."/>
            <person name="Kiss E."/>
            <person name="Kuo A."/>
            <person name="Drula E."/>
            <person name="Kohler A."/>
            <person name="Sanchez-Garcia M."/>
            <person name="Morin E."/>
            <person name="Andreopoulos B."/>
            <person name="Barry K.W."/>
            <person name="Bonito G."/>
            <person name="Buee M."/>
            <person name="Carver A."/>
            <person name="Chen C."/>
            <person name="Cichocki N."/>
            <person name="Clum A."/>
            <person name="Culley D."/>
            <person name="Crous P.W."/>
            <person name="Fauchery L."/>
            <person name="Girlanda M."/>
            <person name="Hayes R.D."/>
            <person name="Keri Z."/>
            <person name="LaButti K."/>
            <person name="Lipzen A."/>
            <person name="Lombard V."/>
            <person name="Magnuson J."/>
            <person name="Maillard F."/>
            <person name="Murat C."/>
            <person name="Nolan M."/>
            <person name="Ohm R.A."/>
            <person name="Pangilinan J."/>
            <person name="Pereira M.F."/>
            <person name="Perotto S."/>
            <person name="Peter M."/>
            <person name="Pfister S."/>
            <person name="Riley R."/>
            <person name="Sitrit Y."/>
            <person name="Stielow J.B."/>
            <person name="Szollosi G."/>
            <person name="Zifcakova L."/>
            <person name="Stursova M."/>
            <person name="Spatafora J.W."/>
            <person name="Tedersoo L."/>
            <person name="Vaario L.M."/>
            <person name="Yamada A."/>
            <person name="Yan M."/>
            <person name="Wang P."/>
            <person name="Xu J."/>
            <person name="Bruns T."/>
            <person name="Baldrian P."/>
            <person name="Vilgalys R."/>
            <person name="Dunand C."/>
            <person name="Henrissat B."/>
            <person name="Grigoriev I.V."/>
            <person name="Hibbett D."/>
            <person name="Nagy L.G."/>
            <person name="Martin F.M."/>
        </authorList>
    </citation>
    <scope>NUCLEOTIDE SEQUENCE</scope>
    <source>
        <strain evidence="4">Prilba</strain>
    </source>
</reference>
<dbReference type="Pfam" id="PF06487">
    <property type="entry name" value="SAP18"/>
    <property type="match status" value="2"/>
</dbReference>
<dbReference type="InterPro" id="IPR042534">
    <property type="entry name" value="SAP18_sf"/>
</dbReference>
<reference evidence="4" key="1">
    <citation type="submission" date="2019-10" db="EMBL/GenBank/DDBJ databases">
        <authorList>
            <consortium name="DOE Joint Genome Institute"/>
            <person name="Kuo A."/>
            <person name="Miyauchi S."/>
            <person name="Kiss E."/>
            <person name="Drula E."/>
            <person name="Kohler A."/>
            <person name="Sanchez-Garcia M."/>
            <person name="Andreopoulos B."/>
            <person name="Barry K.W."/>
            <person name="Bonito G."/>
            <person name="Buee M."/>
            <person name="Carver A."/>
            <person name="Chen C."/>
            <person name="Cichocki N."/>
            <person name="Clum A."/>
            <person name="Culley D."/>
            <person name="Crous P.W."/>
            <person name="Fauchery L."/>
            <person name="Girlanda M."/>
            <person name="Hayes R."/>
            <person name="Keri Z."/>
            <person name="LaButti K."/>
            <person name="Lipzen A."/>
            <person name="Lombard V."/>
            <person name="Magnuson J."/>
            <person name="Maillard F."/>
            <person name="Morin E."/>
            <person name="Murat C."/>
            <person name="Nolan M."/>
            <person name="Ohm R."/>
            <person name="Pangilinan J."/>
            <person name="Pereira M."/>
            <person name="Perotto S."/>
            <person name="Peter M."/>
            <person name="Riley R."/>
            <person name="Sitrit Y."/>
            <person name="Stielow B."/>
            <person name="Szollosi G."/>
            <person name="Zifcakova L."/>
            <person name="Stursova M."/>
            <person name="Spatafora J.W."/>
            <person name="Tedersoo L."/>
            <person name="Vaario L.-M."/>
            <person name="Yamada A."/>
            <person name="Yan M."/>
            <person name="Wang P."/>
            <person name="Xu J."/>
            <person name="Bruns T."/>
            <person name="Baldrian P."/>
            <person name="Vilgalys R."/>
            <person name="Henrissat B."/>
            <person name="Grigoriev I.V."/>
            <person name="Hibbett D."/>
            <person name="Nagy L.G."/>
            <person name="Martin F.M."/>
        </authorList>
    </citation>
    <scope>NUCLEOTIDE SEQUENCE</scope>
    <source>
        <strain evidence="4">Prilba</strain>
    </source>
</reference>
<feature type="region of interest" description="Disordered" evidence="2">
    <location>
        <begin position="315"/>
        <end position="463"/>
    </location>
</feature>